<dbReference type="Pfam" id="PF17973">
    <property type="entry name" value="bMG10"/>
    <property type="match status" value="1"/>
</dbReference>
<accession>A0A0C1KTJ1</accession>
<sequence>MQLSRTCFFLFLGVLISDPVLLNAQATNYDYWWKRIDSLVTERGLYKTALLQVDGLYKKAIAEKAEAQQVRAIVYRIDLMEQLEEYSDTLAVQRLRKEALTAGGAKKALLHTLLADYYLHYYNRYRWQIYDRTRTVGYQKENIRTWGVADFHQAIAREYHTALANRSLLQATSLAKYDALIRKGNARRLRPSLFDLVAWKALNYFSIEPIDVPRAADAFQLNDKKLLDPALEFVKQRDNSGDSLSNHANALSLYRELIRFHLPDKNPDALIDVDLSRLQFVNNNANFGQKKQAYQQALEHIIEKYPETAGSDQAAFLLASSYAYDEPADNVKAAAICEKTIAVKRDSEGYINCYNLLQELRRVSLSIQAEKVNLPGTPFRSLVTWRNTEKIHLRVIKATKELRDILDNHQSYGDTLRWHQLLTQNPVRAWMQQMPVTKDYKEHHAEIKIDALPVGEYFLLASNEESFSKGNNFLAAQFFHVSTISFTGRNNDYFVLNRNTGQPISNASVQVWHMQYDYDRRRNMRQKGGSYRTNEQGYFRYNENIKDRGILLEISKGDDALFVREDKYYWEYTPGNKPQPGKDAETEKARVYFFTDRSIYRPGQQVSFKGIAITEDSKTGQSRIFAGQQSTVYLYNANGEKTDSLKITTNEFGTYSGTFQLPATGLTGSFSLQDHQLNGQHSFQLEEYKRPKFFVEYKPVEGSYRVNDTVNIRGFARAYAGNAIQQAQVKYRVTRIARFPYPWKISYWPPRRISPVEIVNGTMTTASDGSFIIRFPAVPDEAIEKKSDPVFDYQVSVDITDQNGETRSATTVVPVSYKALQVQLSIPAEMMPVDSFGKFNLQTRNNSGNFEKAEADVRLIPLLSPDRLVKKRYWQQPDQFVMTEAEFVGAFPNDEYVNESDPKNWKPGTEVFRTAITTSSDNRAAIDVKNLKGGWYLLKASVVDRFGDTATDQKTVFLYDAKSRQLPVPAYYVSMKQKSSIEPGESAQVVTGSSAPDIFLVQQIENVERMNKDSLLSFSERFNIIKLDNSLHAQIITAKEIDRGGLGMHQFFVKHNRLFAFVEGIAIPWTNKELDISVKTYRDKTLPGSQENWTVSISGQKGEKVAAELLTGMYDASLDQFYPHQWMQPLLWPQYIARGQWRGTSNFTSVMSVQNYPEIPVLEQKSKEYDELITFGSPMHSLQRTLSGRAPGIAMPRDKAVSEEVGFADKMVVANGEKQEDEEKQAELPMTPELKNAGTATRKDFRETAFFFPQLTAGKDGNYQFSFTMPEALTTWKWQLFAHNKDLALGLLQKDIVTQKELMVQPNMPRFLREGDRLELTTKVVNLSSKELTGQVELQLIDATTNQPIDGWFHNFFPNQYFTVAAGASELVKFPIEVPYLFDKALTWRLIARSGDLSDGEEAFIPVLSNRQLVTETLPFYLSGAGTRKYSFDKLVASGASETLSNKSLTIEITGNPAWNVVQALPYLTEYPYECSEQLFNRLYANLLAANIVERLPKIKAVMEQWLTKDTSSLLSNLEKNQELKQVLLEETPWVLEAKSETEQRKRIAQLFNLVQLAADRNKMLAQLQEMQTPNGGFSWFKGGPDDRFITQYIVTGIGHLRHLGAVSKDPESLNAIVNKALPYLDARIREDYEKRDKKNTVPAYLNYYAVQYHYMRSFFPEKGIPGNQVTAANYYRKEMQQLWAKGNRMAKAMIALALHRTGDKYTAQQIVRSLKETSIINEELGMYWKEKITPYFWQDAPIETHAVLIEAFSETGSYPKEVNSLKTWLLRNKQTNRWSSTKATADACYALLLSGVNWLENEPKVSVQLGSVTTVKSDAAEAGTGYLKKTIPGTAVFPEMGNITVITEQPSAAALPVWGTIYWQYFENLDKIKSSASTLRLRKQVMVERMSASGPVLEPVQEGMQLNVGDKIKVRLEIVSDRAMEYVHLKDMRASALEPVNVISGYKWQGTLGYYESTRDASTSFFISYLPKGTHVLEYPLFLTHAGIFSNGISTIQCMYAPEFSSHTEGIKIVTE</sequence>
<dbReference type="SUPFAM" id="SSF48239">
    <property type="entry name" value="Terpenoid cyclases/Protein prenyltransferases"/>
    <property type="match status" value="1"/>
</dbReference>
<dbReference type="InterPro" id="IPR051802">
    <property type="entry name" value="YfhM-like"/>
</dbReference>
<dbReference type="InterPro" id="IPR008930">
    <property type="entry name" value="Terpenoid_cyclase/PrenylTrfase"/>
</dbReference>
<dbReference type="InterPro" id="IPR041246">
    <property type="entry name" value="Bact_MG10"/>
</dbReference>
<comment type="caution">
    <text evidence="3">The sequence shown here is derived from an EMBL/GenBank/DDBJ whole genome shotgun (WGS) entry which is preliminary data.</text>
</comment>
<feature type="domain" description="Alpha-2-macroglobulin" evidence="2">
    <location>
        <begin position="1248"/>
        <end position="1338"/>
    </location>
</feature>
<proteinExistence type="inferred from homology"/>
<name>A0A0C1KTJ1_9BACT</name>
<organism evidence="3 4">
    <name type="scientific">Flavihumibacter solisilvae</name>
    <dbReference type="NCBI Taxonomy" id="1349421"/>
    <lineage>
        <taxon>Bacteria</taxon>
        <taxon>Pseudomonadati</taxon>
        <taxon>Bacteroidota</taxon>
        <taxon>Chitinophagia</taxon>
        <taxon>Chitinophagales</taxon>
        <taxon>Chitinophagaceae</taxon>
        <taxon>Flavihumibacter</taxon>
    </lineage>
</organism>
<dbReference type="InterPro" id="IPR002890">
    <property type="entry name" value="MG2"/>
</dbReference>
<dbReference type="Gene3D" id="1.50.10.20">
    <property type="match status" value="1"/>
</dbReference>
<evidence type="ECO:0000256" key="1">
    <source>
        <dbReference type="ARBA" id="ARBA00010556"/>
    </source>
</evidence>
<dbReference type="SMART" id="SM01360">
    <property type="entry name" value="A2M"/>
    <property type="match status" value="1"/>
</dbReference>
<dbReference type="PANTHER" id="PTHR40094:SF1">
    <property type="entry name" value="UBIQUITIN DOMAIN-CONTAINING PROTEIN"/>
    <property type="match status" value="1"/>
</dbReference>
<comment type="similarity">
    <text evidence="1">Belongs to the protease inhibitor I39 (alpha-2-macroglobulin) family. Bacterial alpha-2-macroglobulin subfamily.</text>
</comment>
<dbReference type="PANTHER" id="PTHR40094">
    <property type="entry name" value="ALPHA-2-MACROGLOBULIN HOMOLOG"/>
    <property type="match status" value="1"/>
</dbReference>
<dbReference type="Pfam" id="PF01835">
    <property type="entry name" value="MG2"/>
    <property type="match status" value="1"/>
</dbReference>
<evidence type="ECO:0000313" key="4">
    <source>
        <dbReference type="Proteomes" id="UP000031408"/>
    </source>
</evidence>
<dbReference type="Proteomes" id="UP000031408">
    <property type="component" value="Unassembled WGS sequence"/>
</dbReference>
<dbReference type="Pfam" id="PF00207">
    <property type="entry name" value="A2M"/>
    <property type="match status" value="1"/>
</dbReference>
<protein>
    <recommendedName>
        <fullName evidence="2">Alpha-2-macroglobulin domain-containing protein</fullName>
    </recommendedName>
</protein>
<dbReference type="STRING" id="1349421.OI18_22720"/>
<dbReference type="InterPro" id="IPR001599">
    <property type="entry name" value="Macroglobln_a2"/>
</dbReference>
<evidence type="ECO:0000259" key="2">
    <source>
        <dbReference type="SMART" id="SM01360"/>
    </source>
</evidence>
<reference evidence="3 4" key="1">
    <citation type="submission" date="2014-11" db="EMBL/GenBank/DDBJ databases">
        <title>Genome sequence of Flavihumibacter solisilvae 3-3.</title>
        <authorList>
            <person name="Zhou G."/>
            <person name="Li M."/>
            <person name="Wang G."/>
        </authorList>
    </citation>
    <scope>NUCLEOTIDE SEQUENCE [LARGE SCALE GENOMIC DNA]</scope>
    <source>
        <strain evidence="3 4">3-3</strain>
    </source>
</reference>
<keyword evidence="4" id="KW-1185">Reference proteome</keyword>
<dbReference type="GO" id="GO:0004866">
    <property type="term" value="F:endopeptidase inhibitor activity"/>
    <property type="evidence" value="ECO:0007669"/>
    <property type="project" value="InterPro"/>
</dbReference>
<evidence type="ECO:0000313" key="3">
    <source>
        <dbReference type="EMBL" id="KIC90716.1"/>
    </source>
</evidence>
<dbReference type="EMBL" id="JSVC01000045">
    <property type="protein sequence ID" value="KIC90716.1"/>
    <property type="molecule type" value="Genomic_DNA"/>
</dbReference>
<gene>
    <name evidence="3" type="ORF">OI18_22720</name>
</gene>
<dbReference type="Gene3D" id="2.60.40.1930">
    <property type="match status" value="1"/>
</dbReference>